<organism evidence="4 5">
    <name type="scientific">Formimonas warabiya</name>
    <dbReference type="NCBI Taxonomy" id="1761012"/>
    <lineage>
        <taxon>Bacteria</taxon>
        <taxon>Bacillati</taxon>
        <taxon>Bacillota</taxon>
        <taxon>Clostridia</taxon>
        <taxon>Eubacteriales</taxon>
        <taxon>Peptococcaceae</taxon>
        <taxon>Candidatus Formimonas</taxon>
    </lineage>
</organism>
<dbReference type="InterPro" id="IPR045336">
    <property type="entry name" value="MmgE_PrpD_N"/>
</dbReference>
<proteinExistence type="inferred from homology"/>
<dbReference type="PANTHER" id="PTHR16943:SF8">
    <property type="entry name" value="2-METHYLCITRATE DEHYDRATASE"/>
    <property type="match status" value="1"/>
</dbReference>
<sequence>MSRNSDLAWKTDSLIKRTSISHQIARYVLSMEYDSMPPKVVHTAKRILLDTLACAVAASKSPGRPIIENTINALGGIPESTLFGSGKKTSVLNATLLNSYMLRYLDYNDVGGGGHNSECIAALLAVAEREHATPADFLVSIVLSYEIGERIMESIPGGKRGIEAKGWSFDSRAGLNMPPAIGKLMGLNEDQLANAMGISGPFAPTLGVLDTDLVECRMVKNLRFGFSAYQSILACMLAKGGLTGVVNVIEGEKGFRQVVVANEMDLNYIVDFAHWYILDSTSFKGYCMNYANHGGIQAALNLVEKYDIKPEDVEAVKVKTNARVARHTTLVPGKKYARNTENATHSAFFSVAMAIKERNVGPCQLTPDKFEDPELIDLIEKITIEEDASLVGTSNRGAIVEIRTKKGNCYSERVDVPPGHSSTPFSDEEIEEKFRKAARPYMDDNQIQSLIKSVWELEKLDSVEELTRLMVWKEI</sequence>
<dbReference type="Gene3D" id="3.30.1330.120">
    <property type="entry name" value="2-methylcitrate dehydratase PrpD"/>
    <property type="match status" value="1"/>
</dbReference>
<reference evidence="4 5" key="1">
    <citation type="submission" date="2016-10" db="EMBL/GenBank/DDBJ databases">
        <title>Complete Genome Sequence of Peptococcaceae strain DCMF.</title>
        <authorList>
            <person name="Edwards R.J."/>
            <person name="Holland S.I."/>
            <person name="Deshpande N.P."/>
            <person name="Wong Y.K."/>
            <person name="Ertan H."/>
            <person name="Manefield M."/>
            <person name="Russell T.L."/>
            <person name="Lee M.J."/>
        </authorList>
    </citation>
    <scope>NUCLEOTIDE SEQUENCE [LARGE SCALE GENOMIC DNA]</scope>
    <source>
        <strain evidence="4 5">DCMF</strain>
    </source>
</reference>
<dbReference type="KEGG" id="fwa:DCMF_14755"/>
<feature type="domain" description="MmgE/PrpD N-terminal" evidence="2">
    <location>
        <begin position="23"/>
        <end position="262"/>
    </location>
</feature>
<dbReference type="Proteomes" id="UP000323521">
    <property type="component" value="Chromosome"/>
</dbReference>
<keyword evidence="5" id="KW-1185">Reference proteome</keyword>
<evidence type="ECO:0000259" key="3">
    <source>
        <dbReference type="Pfam" id="PF19305"/>
    </source>
</evidence>
<dbReference type="InterPro" id="IPR042183">
    <property type="entry name" value="MmgE/PrpD_sf_1"/>
</dbReference>
<evidence type="ECO:0000259" key="2">
    <source>
        <dbReference type="Pfam" id="PF03972"/>
    </source>
</evidence>
<dbReference type="GO" id="GO:0016829">
    <property type="term" value="F:lyase activity"/>
    <property type="evidence" value="ECO:0007669"/>
    <property type="project" value="InterPro"/>
</dbReference>
<dbReference type="Pfam" id="PF03972">
    <property type="entry name" value="MmgE_PrpD_N"/>
    <property type="match status" value="1"/>
</dbReference>
<dbReference type="InterPro" id="IPR005656">
    <property type="entry name" value="MmgE_PrpD"/>
</dbReference>
<evidence type="ECO:0000256" key="1">
    <source>
        <dbReference type="ARBA" id="ARBA00006174"/>
    </source>
</evidence>
<evidence type="ECO:0000313" key="5">
    <source>
        <dbReference type="Proteomes" id="UP000323521"/>
    </source>
</evidence>
<dbReference type="Gene3D" id="1.10.4100.10">
    <property type="entry name" value="2-methylcitrate dehydratase PrpD"/>
    <property type="match status" value="1"/>
</dbReference>
<dbReference type="AlphaFoldDB" id="A0A3G1KTV2"/>
<gene>
    <name evidence="4" type="ORF">DCMF_14755</name>
</gene>
<dbReference type="PANTHER" id="PTHR16943">
    <property type="entry name" value="2-METHYLCITRATE DEHYDRATASE-RELATED"/>
    <property type="match status" value="1"/>
</dbReference>
<protein>
    <recommendedName>
        <fullName evidence="6">MmgE/PrpD family protein</fullName>
    </recommendedName>
</protein>
<feature type="domain" description="MmgE/PrpD C-terminal" evidence="3">
    <location>
        <begin position="286"/>
        <end position="457"/>
    </location>
</feature>
<dbReference type="SUPFAM" id="SSF103378">
    <property type="entry name" value="2-methylcitrate dehydratase PrpD"/>
    <property type="match status" value="1"/>
</dbReference>
<name>A0A3G1KTV2_FORW1</name>
<dbReference type="EMBL" id="CP017634">
    <property type="protein sequence ID" value="ATW25860.1"/>
    <property type="molecule type" value="Genomic_DNA"/>
</dbReference>
<dbReference type="InterPro" id="IPR036148">
    <property type="entry name" value="MmgE/PrpD_sf"/>
</dbReference>
<evidence type="ECO:0008006" key="6">
    <source>
        <dbReference type="Google" id="ProtNLM"/>
    </source>
</evidence>
<dbReference type="Pfam" id="PF19305">
    <property type="entry name" value="MmgE_PrpD_C"/>
    <property type="match status" value="1"/>
</dbReference>
<comment type="similarity">
    <text evidence="1">Belongs to the PrpD family.</text>
</comment>
<accession>A0A3G1KTV2</accession>
<dbReference type="InterPro" id="IPR042188">
    <property type="entry name" value="MmgE/PrpD_sf_2"/>
</dbReference>
<dbReference type="RefSeq" id="WP_214659361.1">
    <property type="nucleotide sequence ID" value="NZ_CP017634.1"/>
</dbReference>
<dbReference type="InterPro" id="IPR045337">
    <property type="entry name" value="MmgE_PrpD_C"/>
</dbReference>
<evidence type="ECO:0000313" key="4">
    <source>
        <dbReference type="EMBL" id="ATW25860.1"/>
    </source>
</evidence>